<proteinExistence type="predicted"/>
<feature type="region of interest" description="Disordered" evidence="1">
    <location>
        <begin position="97"/>
        <end position="117"/>
    </location>
</feature>
<protein>
    <submittedName>
        <fullName evidence="3">Uncharacterized protein</fullName>
    </submittedName>
</protein>
<keyword evidence="4" id="KW-1185">Reference proteome</keyword>
<name>A0A1I6WDC6_9ACTN</name>
<evidence type="ECO:0000313" key="4">
    <source>
        <dbReference type="Proteomes" id="UP000198873"/>
    </source>
</evidence>
<evidence type="ECO:0000256" key="1">
    <source>
        <dbReference type="SAM" id="MobiDB-lite"/>
    </source>
</evidence>
<accession>A0A1I6WDC6</accession>
<evidence type="ECO:0000256" key="2">
    <source>
        <dbReference type="SAM" id="Phobius"/>
    </source>
</evidence>
<reference evidence="4" key="1">
    <citation type="submission" date="2016-10" db="EMBL/GenBank/DDBJ databases">
        <authorList>
            <person name="Varghese N."/>
            <person name="Submissions S."/>
        </authorList>
    </citation>
    <scope>NUCLEOTIDE SEQUENCE [LARGE SCALE GENOMIC DNA]</scope>
    <source>
        <strain evidence="4">CGMCC 4.7047</strain>
    </source>
</reference>
<gene>
    <name evidence="3" type="ORF">SAMN05444716_1225</name>
</gene>
<dbReference type="Proteomes" id="UP000198873">
    <property type="component" value="Unassembled WGS sequence"/>
</dbReference>
<evidence type="ECO:0000313" key="3">
    <source>
        <dbReference type="EMBL" id="SFT23995.1"/>
    </source>
</evidence>
<keyword evidence="2" id="KW-1133">Transmembrane helix</keyword>
<keyword evidence="2" id="KW-0472">Membrane</keyword>
<keyword evidence="2" id="KW-0812">Transmembrane</keyword>
<dbReference type="STRING" id="1176198.SAMN05444716_1225"/>
<dbReference type="AlphaFoldDB" id="A0A1I6WDC6"/>
<dbReference type="RefSeq" id="WP_093844591.1">
    <property type="nucleotide sequence ID" value="NZ_FPAB01000022.1"/>
</dbReference>
<dbReference type="EMBL" id="FPAB01000022">
    <property type="protein sequence ID" value="SFT23995.1"/>
    <property type="molecule type" value="Genomic_DNA"/>
</dbReference>
<organism evidence="3 4">
    <name type="scientific">Streptomyces harbinensis</name>
    <dbReference type="NCBI Taxonomy" id="1176198"/>
    <lineage>
        <taxon>Bacteria</taxon>
        <taxon>Bacillati</taxon>
        <taxon>Actinomycetota</taxon>
        <taxon>Actinomycetes</taxon>
        <taxon>Kitasatosporales</taxon>
        <taxon>Streptomycetaceae</taxon>
        <taxon>Streptomyces</taxon>
    </lineage>
</organism>
<sequence length="117" mass="13326">MQMHTDDELYQVDDVFLGPRGQTWPFRVRYRAYAIGGAVFGAIIAVEMWVGIVGLWPAVFGLLTAIWLTQRAMDHVDHERTIRSAATTLWHEITAPRRGRSGATRARMSLTSVRRTR</sequence>
<feature type="transmembrane region" description="Helical" evidence="2">
    <location>
        <begin position="30"/>
        <end position="49"/>
    </location>
</feature>